<dbReference type="AlphaFoldDB" id="A0A1Q9B2Z1"/>
<dbReference type="GO" id="GO:0006520">
    <property type="term" value="P:amino acid metabolic process"/>
    <property type="evidence" value="ECO:0007669"/>
    <property type="project" value="InterPro"/>
</dbReference>
<dbReference type="SUPFAM" id="SSF53383">
    <property type="entry name" value="PLP-dependent transferases"/>
    <property type="match status" value="1"/>
</dbReference>
<accession>A0A1Q9B2Z1</accession>
<name>A0A1Q9B2Z1_9HYPH</name>
<sequence length="392" mass="41764">MLKFNPLVTDLPAPPIPEIGAWARAYEGTQGPLIDLSQAAPGFAPHPDLLAALGEAAASKKAAGYGPIAGEPRLRSLYAAEICALYGADIGAQNVQITAGCNQAFVACAIALLAPGETMLMTNPYYFNHQTTLSMLGMQVDLVPCDAASGFLPDLDALEQAMRPGVRALALVSPNNPTGAIYPPDRLAAIFDLCRRKRIWLILDETYRDFLPEGAGAPHGLFAEHGWQNHLVGLYSFSKSCCIPGHRLGAITAGVNLLAQVEKVMDNLQICAPRAAQIGLARMLPALKPWQAENRREIMQRGQAMAAALAGLEDWEIVSLGAYFAYVRHPYPDIAASFVAEKLAQIGGVLTVPGDVFGAAQEAYLRFAFANVDAQTIATLEGRLSGFALPGI</sequence>
<dbReference type="Gene3D" id="3.40.640.10">
    <property type="entry name" value="Type I PLP-dependent aspartate aminotransferase-like (Major domain)"/>
    <property type="match status" value="1"/>
</dbReference>
<evidence type="ECO:0000256" key="5">
    <source>
        <dbReference type="ARBA" id="ARBA00022679"/>
    </source>
</evidence>
<comment type="catalytic activity">
    <reaction evidence="7">
        <text>L-aspartate + 2-oxoglutarate = oxaloacetate + L-glutamate</text>
        <dbReference type="Rhea" id="RHEA:21824"/>
        <dbReference type="ChEBI" id="CHEBI:16452"/>
        <dbReference type="ChEBI" id="CHEBI:16810"/>
        <dbReference type="ChEBI" id="CHEBI:29985"/>
        <dbReference type="ChEBI" id="CHEBI:29991"/>
        <dbReference type="EC" id="2.6.1.1"/>
    </reaction>
</comment>
<dbReference type="Pfam" id="PF00155">
    <property type="entry name" value="Aminotran_1_2"/>
    <property type="match status" value="1"/>
</dbReference>
<proteinExistence type="inferred from homology"/>
<organism evidence="9 10">
    <name type="scientific">Xaviernesmea oryzae</name>
    <dbReference type="NCBI Taxonomy" id="464029"/>
    <lineage>
        <taxon>Bacteria</taxon>
        <taxon>Pseudomonadati</taxon>
        <taxon>Pseudomonadota</taxon>
        <taxon>Alphaproteobacteria</taxon>
        <taxon>Hyphomicrobiales</taxon>
        <taxon>Rhizobiaceae</taxon>
        <taxon>Rhizobium/Agrobacterium group</taxon>
        <taxon>Xaviernesmea</taxon>
    </lineage>
</organism>
<keyword evidence="6" id="KW-0663">Pyridoxal phosphate</keyword>
<dbReference type="CDD" id="cd00609">
    <property type="entry name" value="AAT_like"/>
    <property type="match status" value="1"/>
</dbReference>
<comment type="caution">
    <text evidence="9">The sequence shown here is derived from an EMBL/GenBank/DDBJ whole genome shotgun (WGS) entry which is preliminary data.</text>
</comment>
<feature type="domain" description="Aminotransferase class I/classII large" evidence="8">
    <location>
        <begin position="33"/>
        <end position="380"/>
    </location>
</feature>
<evidence type="ECO:0000256" key="7">
    <source>
        <dbReference type="ARBA" id="ARBA00049185"/>
    </source>
</evidence>
<dbReference type="EC" id="2.6.1.1" evidence="3"/>
<dbReference type="InterPro" id="IPR004839">
    <property type="entry name" value="Aminotransferase_I/II_large"/>
</dbReference>
<dbReference type="NCBIfam" id="NF005732">
    <property type="entry name" value="PRK07550.1"/>
    <property type="match status" value="1"/>
</dbReference>
<dbReference type="InterPro" id="IPR015421">
    <property type="entry name" value="PyrdxlP-dep_Trfase_major"/>
</dbReference>
<keyword evidence="4 9" id="KW-0032">Aminotransferase</keyword>
<evidence type="ECO:0000259" key="8">
    <source>
        <dbReference type="Pfam" id="PF00155"/>
    </source>
</evidence>
<keyword evidence="10" id="KW-1185">Reference proteome</keyword>
<dbReference type="PANTHER" id="PTHR46383">
    <property type="entry name" value="ASPARTATE AMINOTRANSFERASE"/>
    <property type="match status" value="1"/>
</dbReference>
<comment type="similarity">
    <text evidence="2">Belongs to the class-I pyridoxal-phosphate-dependent aminotransferase family.</text>
</comment>
<protein>
    <recommendedName>
        <fullName evidence="3">aspartate transaminase</fullName>
        <ecNumber evidence="3">2.6.1.1</ecNumber>
    </recommendedName>
</protein>
<reference evidence="9 10" key="1">
    <citation type="submission" date="2016-09" db="EMBL/GenBank/DDBJ databases">
        <title>Rhizobium sp. nov., a novel species isolated from the rice rhizosphere.</title>
        <authorList>
            <person name="Zhao J."/>
            <person name="Zhang X."/>
        </authorList>
    </citation>
    <scope>NUCLEOTIDE SEQUENCE [LARGE SCALE GENOMIC DNA]</scope>
    <source>
        <strain evidence="9 10">1.7048</strain>
    </source>
</reference>
<evidence type="ECO:0000313" key="10">
    <source>
        <dbReference type="Proteomes" id="UP000186364"/>
    </source>
</evidence>
<dbReference type="Proteomes" id="UP000186364">
    <property type="component" value="Unassembled WGS sequence"/>
</dbReference>
<evidence type="ECO:0000256" key="1">
    <source>
        <dbReference type="ARBA" id="ARBA00001933"/>
    </source>
</evidence>
<keyword evidence="5 9" id="KW-0808">Transferase</keyword>
<evidence type="ECO:0000256" key="2">
    <source>
        <dbReference type="ARBA" id="ARBA00007441"/>
    </source>
</evidence>
<dbReference type="OrthoDB" id="9766084at2"/>
<dbReference type="InterPro" id="IPR050596">
    <property type="entry name" value="AspAT/PAT-like"/>
</dbReference>
<evidence type="ECO:0000256" key="6">
    <source>
        <dbReference type="ARBA" id="ARBA00022898"/>
    </source>
</evidence>
<evidence type="ECO:0000256" key="3">
    <source>
        <dbReference type="ARBA" id="ARBA00012753"/>
    </source>
</evidence>
<dbReference type="RefSeq" id="WP_075625671.1">
    <property type="nucleotide sequence ID" value="NZ_FOAM01000016.1"/>
</dbReference>
<gene>
    <name evidence="9" type="ORF">BJF93_23750</name>
</gene>
<dbReference type="InterPro" id="IPR015424">
    <property type="entry name" value="PyrdxlP-dep_Trfase"/>
</dbReference>
<evidence type="ECO:0000313" key="9">
    <source>
        <dbReference type="EMBL" id="OLP62371.1"/>
    </source>
</evidence>
<dbReference type="GO" id="GO:0004069">
    <property type="term" value="F:L-aspartate:2-oxoglutarate aminotransferase activity"/>
    <property type="evidence" value="ECO:0007669"/>
    <property type="project" value="UniProtKB-EC"/>
</dbReference>
<dbReference type="GO" id="GO:0030170">
    <property type="term" value="F:pyridoxal phosphate binding"/>
    <property type="evidence" value="ECO:0007669"/>
    <property type="project" value="InterPro"/>
</dbReference>
<dbReference type="PANTHER" id="PTHR46383:SF1">
    <property type="entry name" value="ASPARTATE AMINOTRANSFERASE"/>
    <property type="match status" value="1"/>
</dbReference>
<comment type="cofactor">
    <cofactor evidence="1">
        <name>pyridoxal 5'-phosphate</name>
        <dbReference type="ChEBI" id="CHEBI:597326"/>
    </cofactor>
</comment>
<evidence type="ECO:0000256" key="4">
    <source>
        <dbReference type="ARBA" id="ARBA00022576"/>
    </source>
</evidence>
<dbReference type="EMBL" id="MKIP01000026">
    <property type="protein sequence ID" value="OLP62371.1"/>
    <property type="molecule type" value="Genomic_DNA"/>
</dbReference>